<reference evidence="1 2" key="1">
    <citation type="submission" date="2016-11" db="EMBL/GenBank/DDBJ databases">
        <title>Mixed transmission modes and dynamic genome evolution in an obligate animal-bacterial symbiosis.</title>
        <authorList>
            <person name="Russell S.L."/>
            <person name="Corbett-Detig R.B."/>
            <person name="Cavanaugh C.M."/>
        </authorList>
    </citation>
    <scope>NUCLEOTIDE SEQUENCE [LARGE SCALE GENOMIC DNA]</scope>
    <source>
        <strain evidence="1">Sp-SM6</strain>
    </source>
</reference>
<comment type="caution">
    <text evidence="1">The sequence shown here is derived from an EMBL/GenBank/DDBJ whole genome shotgun (WGS) entry which is preliminary data.</text>
</comment>
<name>A0A1T2KTC8_9GAMM</name>
<proteinExistence type="predicted"/>
<dbReference type="Gene3D" id="3.20.20.105">
    <property type="entry name" value="Queuine tRNA-ribosyltransferase-like"/>
    <property type="match status" value="1"/>
</dbReference>
<dbReference type="AlphaFoldDB" id="A0A1T2KTC8"/>
<evidence type="ECO:0000313" key="1">
    <source>
        <dbReference type="EMBL" id="OOZ36072.1"/>
    </source>
</evidence>
<dbReference type="Proteomes" id="UP000190198">
    <property type="component" value="Unassembled WGS sequence"/>
</dbReference>
<sequence length="332" mass="37859">MNTPEDFSKRCDDFAIYLPAIQKHYAKAAVSKGDSSRLPSNITMRDLNFLNPANKLWHYKYALYSAGQFNIGEYDTDIVTDRNKDRTLMLGDSGGFQIGKGTLGGFNNLRNRDPDSISKVWTDAVELKHWIVNWLETHSDYAMTIDMPLWAKYKENKSSPFHNCSTQQLIDLTVQNLRFINNNKRGNTKWLNVIQGTTYEDTKLWWNAVKEFRFNGWSLAGNAGFRGGAAAIIKQILIMRDEDAFTSGMDWLHILGVSQLKWAVLLTAIQRGLREHCNQNIRVSYDSASPTVISGKYEKIALKPDLTNKDNSWSIRVIDTPTAKEYTSEARL</sequence>
<dbReference type="GO" id="GO:0006400">
    <property type="term" value="P:tRNA modification"/>
    <property type="evidence" value="ECO:0007669"/>
    <property type="project" value="InterPro"/>
</dbReference>
<protein>
    <submittedName>
        <fullName evidence="1">Uncharacterized protein</fullName>
    </submittedName>
</protein>
<dbReference type="EMBL" id="MPRK01000351">
    <property type="protein sequence ID" value="OOZ36072.1"/>
    <property type="molecule type" value="Genomic_DNA"/>
</dbReference>
<accession>A0A1T2KTC8</accession>
<dbReference type="InterPro" id="IPR036511">
    <property type="entry name" value="TGT-like_sf"/>
</dbReference>
<gene>
    <name evidence="1" type="ORF">BOW52_10970</name>
</gene>
<keyword evidence="2" id="KW-1185">Reference proteome</keyword>
<evidence type="ECO:0000313" key="2">
    <source>
        <dbReference type="Proteomes" id="UP000190198"/>
    </source>
</evidence>
<organism evidence="1 2">
    <name type="scientific">Solemya elarraichensis gill symbiont</name>
    <dbReference type="NCBI Taxonomy" id="1918949"/>
    <lineage>
        <taxon>Bacteria</taxon>
        <taxon>Pseudomonadati</taxon>
        <taxon>Pseudomonadota</taxon>
        <taxon>Gammaproteobacteria</taxon>
        <taxon>sulfur-oxidizing symbionts</taxon>
    </lineage>
</organism>